<name>A0A921F5R3_9ACTN</name>
<keyword evidence="1" id="KW-1133">Transmembrane helix</keyword>
<accession>A0A921F5R3</accession>
<keyword evidence="1" id="KW-0812">Transmembrane</keyword>
<dbReference type="EMBL" id="DYXM01000172">
    <property type="protein sequence ID" value="HJE91119.1"/>
    <property type="molecule type" value="Genomic_DNA"/>
</dbReference>
<dbReference type="AlphaFoldDB" id="A0A921F5R3"/>
<evidence type="ECO:0000256" key="1">
    <source>
        <dbReference type="SAM" id="Phobius"/>
    </source>
</evidence>
<reference evidence="2" key="2">
    <citation type="submission" date="2021-09" db="EMBL/GenBank/DDBJ databases">
        <authorList>
            <person name="Gilroy R."/>
        </authorList>
    </citation>
    <scope>NUCLEOTIDE SEQUENCE</scope>
    <source>
        <strain evidence="2">ChiGjej1B1-18357</strain>
    </source>
</reference>
<evidence type="ECO:0000313" key="2">
    <source>
        <dbReference type="EMBL" id="HJE91119.1"/>
    </source>
</evidence>
<gene>
    <name evidence="2" type="ORF">K8V11_08940</name>
</gene>
<dbReference type="RefSeq" id="WP_303912937.1">
    <property type="nucleotide sequence ID" value="NZ_DYXM01000172.1"/>
</dbReference>
<evidence type="ECO:0000313" key="3">
    <source>
        <dbReference type="Proteomes" id="UP000776650"/>
    </source>
</evidence>
<dbReference type="Proteomes" id="UP000776650">
    <property type="component" value="Unassembled WGS sequence"/>
</dbReference>
<feature type="transmembrane region" description="Helical" evidence="1">
    <location>
        <begin position="27"/>
        <end position="53"/>
    </location>
</feature>
<sequence length="59" mass="5750">MKYTAICVVIGLLLAIAGITGGVGGFLFALLLAAVGGVAGAHLDGLIDLSAVIRGRGRG</sequence>
<proteinExistence type="predicted"/>
<protein>
    <submittedName>
        <fullName evidence="2">DUF2273 domain-containing protein</fullName>
    </submittedName>
</protein>
<organism evidence="2 3">
    <name type="scientific">Dietzia timorensis</name>
    <dbReference type="NCBI Taxonomy" id="499555"/>
    <lineage>
        <taxon>Bacteria</taxon>
        <taxon>Bacillati</taxon>
        <taxon>Actinomycetota</taxon>
        <taxon>Actinomycetes</taxon>
        <taxon>Mycobacteriales</taxon>
        <taxon>Dietziaceae</taxon>
        <taxon>Dietzia</taxon>
    </lineage>
</organism>
<comment type="caution">
    <text evidence="2">The sequence shown here is derived from an EMBL/GenBank/DDBJ whole genome shotgun (WGS) entry which is preliminary data.</text>
</comment>
<keyword evidence="1" id="KW-0472">Membrane</keyword>
<reference evidence="2" key="1">
    <citation type="journal article" date="2021" name="PeerJ">
        <title>Extensive microbial diversity within the chicken gut microbiome revealed by metagenomics and culture.</title>
        <authorList>
            <person name="Gilroy R."/>
            <person name="Ravi A."/>
            <person name="Getino M."/>
            <person name="Pursley I."/>
            <person name="Horton D.L."/>
            <person name="Alikhan N.F."/>
            <person name="Baker D."/>
            <person name="Gharbi K."/>
            <person name="Hall N."/>
            <person name="Watson M."/>
            <person name="Adriaenssens E.M."/>
            <person name="Foster-Nyarko E."/>
            <person name="Jarju S."/>
            <person name="Secka A."/>
            <person name="Antonio M."/>
            <person name="Oren A."/>
            <person name="Chaudhuri R.R."/>
            <person name="La Ragione R."/>
            <person name="Hildebrand F."/>
            <person name="Pallen M.J."/>
        </authorList>
    </citation>
    <scope>NUCLEOTIDE SEQUENCE</scope>
    <source>
        <strain evidence="2">ChiGjej1B1-18357</strain>
    </source>
</reference>